<evidence type="ECO:0000256" key="1">
    <source>
        <dbReference type="SAM" id="Phobius"/>
    </source>
</evidence>
<organism evidence="2 3">
    <name type="scientific">Thraustotheca clavata</name>
    <dbReference type="NCBI Taxonomy" id="74557"/>
    <lineage>
        <taxon>Eukaryota</taxon>
        <taxon>Sar</taxon>
        <taxon>Stramenopiles</taxon>
        <taxon>Oomycota</taxon>
        <taxon>Saprolegniomycetes</taxon>
        <taxon>Saprolegniales</taxon>
        <taxon>Achlyaceae</taxon>
        <taxon>Thraustotheca</taxon>
    </lineage>
</organism>
<name>A0A1V9ZWA6_9STRA</name>
<dbReference type="AlphaFoldDB" id="A0A1V9ZWA6"/>
<dbReference type="EMBL" id="JNBS01001156">
    <property type="protein sequence ID" value="OQS02308.1"/>
    <property type="molecule type" value="Genomic_DNA"/>
</dbReference>
<sequence>MSTPVIPISPTIHDARLLSAKLTKLEYTRMKVFNYLRPIIGFAVCVLIVADSILNNWSLNNYTGDAYHFRTPVVNVASAMDVRNQYLFPITTEGISPVGLWMSAFNVFQLANIDPDMYLLTAGSYVVNEAMLVKDICPGLVGSYVIPNNTVSIKLAQARDYMTYIQGNLFSQYDITQLPSNVSAAYLTGLGFSPSRLTSDLRLTTSMTIDMTARHGTANLSMYRIYSKSFCTGCTPIAELGLVPCTLNYSFNKSSSILTISSSDGILGSMHEVGVIIQKNGFVITAVVLKVLSLVWVIVSFGASRKTTRWIEVETWFTLPWYSKLWYTVAPPIFRYSSDALSLSSFYYNCDVFVVGYSAAVLMDMNASLVYAREVNIYNDLSPNSLLSLQLYAMGLRFLWVNCLLLKAFKVIFHFFSSAAATGENRLVRFCNLSSVIFVYISGIALLNVNALIEANNASRIDIPMHGQRLDGVHLDVFSSWFFRALPAVFAIGIINLFVVLVFNHLAFYNWWGKLERNTLARQFIYNSTAILVEMFDPQDFSDAEVTAIAPLTIPARSLCTLQWLLTCHLRRFGLTEAPNVVKAIVSQTVARKVTTESNHDLFMIVQDSDGNVRLYDAHKLEVQSLGMEVKILNNTNYLIG</sequence>
<comment type="caution">
    <text evidence="2">The sequence shown here is derived from an EMBL/GenBank/DDBJ whole genome shotgun (WGS) entry which is preliminary data.</text>
</comment>
<evidence type="ECO:0008006" key="4">
    <source>
        <dbReference type="Google" id="ProtNLM"/>
    </source>
</evidence>
<proteinExistence type="predicted"/>
<evidence type="ECO:0000313" key="3">
    <source>
        <dbReference type="Proteomes" id="UP000243217"/>
    </source>
</evidence>
<feature type="transmembrane region" description="Helical" evidence="1">
    <location>
        <begin position="430"/>
        <end position="453"/>
    </location>
</feature>
<feature type="transmembrane region" description="Helical" evidence="1">
    <location>
        <begin position="346"/>
        <end position="371"/>
    </location>
</feature>
<dbReference type="Proteomes" id="UP000243217">
    <property type="component" value="Unassembled WGS sequence"/>
</dbReference>
<keyword evidence="1" id="KW-0812">Transmembrane</keyword>
<feature type="transmembrane region" description="Helical" evidence="1">
    <location>
        <begin position="282"/>
        <end position="303"/>
    </location>
</feature>
<evidence type="ECO:0000313" key="2">
    <source>
        <dbReference type="EMBL" id="OQS02308.1"/>
    </source>
</evidence>
<protein>
    <recommendedName>
        <fullName evidence="4">Transmembrane protein</fullName>
    </recommendedName>
</protein>
<reference evidence="2 3" key="1">
    <citation type="journal article" date="2014" name="Genome Biol. Evol.">
        <title>The secreted proteins of Achlya hypogyna and Thraustotheca clavata identify the ancestral oomycete secretome and reveal gene acquisitions by horizontal gene transfer.</title>
        <authorList>
            <person name="Misner I."/>
            <person name="Blouin N."/>
            <person name="Leonard G."/>
            <person name="Richards T.A."/>
            <person name="Lane C.E."/>
        </authorList>
    </citation>
    <scope>NUCLEOTIDE SEQUENCE [LARGE SCALE GENOMIC DNA]</scope>
    <source>
        <strain evidence="2 3">ATCC 34112</strain>
    </source>
</reference>
<accession>A0A1V9ZWA6</accession>
<feature type="transmembrane region" description="Helical" evidence="1">
    <location>
        <begin position="488"/>
        <end position="512"/>
    </location>
</feature>
<feature type="transmembrane region" description="Helical" evidence="1">
    <location>
        <begin position="391"/>
        <end position="409"/>
    </location>
</feature>
<gene>
    <name evidence="2" type="ORF">THRCLA_05306</name>
</gene>
<keyword evidence="1" id="KW-0472">Membrane</keyword>
<dbReference type="OrthoDB" id="75355at2759"/>
<keyword evidence="1" id="KW-1133">Transmembrane helix</keyword>
<keyword evidence="3" id="KW-1185">Reference proteome</keyword>